<keyword evidence="6 10" id="KW-0521">NADP</keyword>
<dbReference type="InterPro" id="IPR013328">
    <property type="entry name" value="6PGD_dom2"/>
</dbReference>
<dbReference type="Gene3D" id="1.10.1040.10">
    <property type="entry name" value="N-(1-d-carboxylethyl)-l-norvaline Dehydrogenase, domain 2"/>
    <property type="match status" value="1"/>
</dbReference>
<dbReference type="GO" id="GO:0005737">
    <property type="term" value="C:cytoplasm"/>
    <property type="evidence" value="ECO:0007669"/>
    <property type="project" value="TreeGrafter"/>
</dbReference>
<dbReference type="GO" id="GO:0015940">
    <property type="term" value="P:pantothenate biosynthetic process"/>
    <property type="evidence" value="ECO:0007669"/>
    <property type="project" value="UniProtKB-KW"/>
</dbReference>
<evidence type="ECO:0000259" key="12">
    <source>
        <dbReference type="Pfam" id="PF08546"/>
    </source>
</evidence>
<evidence type="ECO:0000256" key="8">
    <source>
        <dbReference type="ARBA" id="ARBA00032024"/>
    </source>
</evidence>
<dbReference type="GO" id="GO:0008677">
    <property type="term" value="F:2-dehydropantoate 2-reductase activity"/>
    <property type="evidence" value="ECO:0007669"/>
    <property type="project" value="UniProtKB-EC"/>
</dbReference>
<gene>
    <name evidence="13" type="ORF">KBY27_18235</name>
</gene>
<dbReference type="NCBIfam" id="TIGR00745">
    <property type="entry name" value="apbA_panE"/>
    <property type="match status" value="1"/>
</dbReference>
<dbReference type="AlphaFoldDB" id="A0A9Q3ZQJ6"/>
<keyword evidence="7 10" id="KW-0560">Oxidoreductase</keyword>
<accession>A0A9Q3ZQJ6</accession>
<evidence type="ECO:0000259" key="11">
    <source>
        <dbReference type="Pfam" id="PF02558"/>
    </source>
</evidence>
<evidence type="ECO:0000256" key="3">
    <source>
        <dbReference type="ARBA" id="ARBA00013014"/>
    </source>
</evidence>
<dbReference type="PANTHER" id="PTHR21708">
    <property type="entry name" value="PROBABLE 2-DEHYDROPANTOATE 2-REDUCTASE"/>
    <property type="match status" value="1"/>
</dbReference>
<evidence type="ECO:0000256" key="9">
    <source>
        <dbReference type="ARBA" id="ARBA00048793"/>
    </source>
</evidence>
<dbReference type="Proteomes" id="UP000813672">
    <property type="component" value="Unassembled WGS sequence"/>
</dbReference>
<evidence type="ECO:0000313" key="14">
    <source>
        <dbReference type="Proteomes" id="UP000813672"/>
    </source>
</evidence>
<comment type="similarity">
    <text evidence="2 10">Belongs to the ketopantoate reductase family.</text>
</comment>
<dbReference type="RefSeq" id="WP_234221368.1">
    <property type="nucleotide sequence ID" value="NZ_JAGQAF010000013.1"/>
</dbReference>
<dbReference type="EC" id="1.1.1.169" evidence="3 10"/>
<dbReference type="Pfam" id="PF02558">
    <property type="entry name" value="ApbA"/>
    <property type="match status" value="1"/>
</dbReference>
<reference evidence="13" key="1">
    <citation type="journal article" date="2021" name="Environ. Microbiol.">
        <title>Cryptic niche differentiation of novel sediment ecotypes of Rugeria pomeroyi correlates with nitrate respiration.</title>
        <authorList>
            <person name="Lin X."/>
            <person name="McNichol J."/>
            <person name="Chu X."/>
            <person name="Qian Y."/>
            <person name="Luo H."/>
        </authorList>
    </citation>
    <scope>NUCLEOTIDE SEQUENCE</scope>
    <source>
        <strain evidence="13">SZCCDBB064</strain>
    </source>
</reference>
<feature type="domain" description="Ketopantoate reductase N-terminal" evidence="11">
    <location>
        <begin position="3"/>
        <end position="153"/>
    </location>
</feature>
<dbReference type="InterPro" id="IPR036291">
    <property type="entry name" value="NAD(P)-bd_dom_sf"/>
</dbReference>
<dbReference type="PANTHER" id="PTHR21708:SF26">
    <property type="entry name" value="2-DEHYDROPANTOATE 2-REDUCTASE"/>
    <property type="match status" value="1"/>
</dbReference>
<comment type="catalytic activity">
    <reaction evidence="9 10">
        <text>(R)-pantoate + NADP(+) = 2-dehydropantoate + NADPH + H(+)</text>
        <dbReference type="Rhea" id="RHEA:16233"/>
        <dbReference type="ChEBI" id="CHEBI:11561"/>
        <dbReference type="ChEBI" id="CHEBI:15378"/>
        <dbReference type="ChEBI" id="CHEBI:15980"/>
        <dbReference type="ChEBI" id="CHEBI:57783"/>
        <dbReference type="ChEBI" id="CHEBI:58349"/>
        <dbReference type="EC" id="1.1.1.169"/>
    </reaction>
</comment>
<dbReference type="InterPro" id="IPR008927">
    <property type="entry name" value="6-PGluconate_DH-like_C_sf"/>
</dbReference>
<dbReference type="Pfam" id="PF08546">
    <property type="entry name" value="ApbA_C"/>
    <property type="match status" value="1"/>
</dbReference>
<name>A0A9Q3ZQJ6_9RHOB</name>
<evidence type="ECO:0000256" key="2">
    <source>
        <dbReference type="ARBA" id="ARBA00007870"/>
    </source>
</evidence>
<evidence type="ECO:0000256" key="10">
    <source>
        <dbReference type="RuleBase" id="RU362068"/>
    </source>
</evidence>
<dbReference type="SUPFAM" id="SSF51735">
    <property type="entry name" value="NAD(P)-binding Rossmann-fold domains"/>
    <property type="match status" value="1"/>
</dbReference>
<feature type="domain" description="Ketopantoate reductase C-terminal" evidence="12">
    <location>
        <begin position="179"/>
        <end position="303"/>
    </location>
</feature>
<dbReference type="InterPro" id="IPR003710">
    <property type="entry name" value="ApbA"/>
</dbReference>
<evidence type="ECO:0000256" key="1">
    <source>
        <dbReference type="ARBA" id="ARBA00004994"/>
    </source>
</evidence>
<evidence type="ECO:0000256" key="6">
    <source>
        <dbReference type="ARBA" id="ARBA00022857"/>
    </source>
</evidence>
<dbReference type="SUPFAM" id="SSF48179">
    <property type="entry name" value="6-phosphogluconate dehydrogenase C-terminal domain-like"/>
    <property type="match status" value="1"/>
</dbReference>
<evidence type="ECO:0000256" key="4">
    <source>
        <dbReference type="ARBA" id="ARBA00019465"/>
    </source>
</evidence>
<comment type="pathway">
    <text evidence="1 10">Cofactor biosynthesis; (R)-pantothenate biosynthesis; (R)-pantoate from 3-methyl-2-oxobutanoate: step 2/2.</text>
</comment>
<sequence>MKIAIVGCGAMGSIYAARLAEAGHQVRAVDMWADHVAAINAGGLRVDGPSGTLLSRQVEAMEDLSRAGPCDLYILATKAAGVEPAARAIAATMPEHALVLTIQNGLGAGERIARHLPADRVLLGVAEGFGAAMVGPGHARHTAMKLIRLGAMTGGDDPRLEQVAGIWRSGGFEVETFADIDRLIWEKLLCNVTLSAPCTAFGCTVADLRADPERWAVALGCMAEAYAVGRARGVAFSFDDPVAYVTAFAERVGTAKPSMLQDHEAGRRSELEAINGAIPPLGAALGIATPYNDKLCAVIRAREAAFEGERT</sequence>
<dbReference type="InterPro" id="IPR013752">
    <property type="entry name" value="KPA_reductase"/>
</dbReference>
<protein>
    <recommendedName>
        <fullName evidence="4 10">2-dehydropantoate 2-reductase</fullName>
        <ecNumber evidence="3 10">1.1.1.169</ecNumber>
    </recommendedName>
    <alternativeName>
        <fullName evidence="8 10">Ketopantoate reductase</fullName>
    </alternativeName>
</protein>
<dbReference type="InterPro" id="IPR013332">
    <property type="entry name" value="KPR_N"/>
</dbReference>
<organism evidence="13 14">
    <name type="scientific">Ruegeria pomeroyi</name>
    <dbReference type="NCBI Taxonomy" id="89184"/>
    <lineage>
        <taxon>Bacteria</taxon>
        <taxon>Pseudomonadati</taxon>
        <taxon>Pseudomonadota</taxon>
        <taxon>Alphaproteobacteria</taxon>
        <taxon>Rhodobacterales</taxon>
        <taxon>Roseobacteraceae</taxon>
        <taxon>Ruegeria</taxon>
    </lineage>
</organism>
<dbReference type="InterPro" id="IPR051402">
    <property type="entry name" value="KPR-Related"/>
</dbReference>
<keyword evidence="5 10" id="KW-0566">Pantothenate biosynthesis</keyword>
<comment type="caution">
    <text evidence="13">The sequence shown here is derived from an EMBL/GenBank/DDBJ whole genome shotgun (WGS) entry which is preliminary data.</text>
</comment>
<proteinExistence type="inferred from homology"/>
<evidence type="ECO:0000256" key="7">
    <source>
        <dbReference type="ARBA" id="ARBA00023002"/>
    </source>
</evidence>
<comment type="function">
    <text evidence="10">Catalyzes the NADPH-dependent reduction of ketopantoate into pantoic acid.</text>
</comment>
<dbReference type="Gene3D" id="3.40.50.720">
    <property type="entry name" value="NAD(P)-binding Rossmann-like Domain"/>
    <property type="match status" value="1"/>
</dbReference>
<evidence type="ECO:0000313" key="13">
    <source>
        <dbReference type="EMBL" id="MCE8539399.1"/>
    </source>
</evidence>
<evidence type="ECO:0000256" key="5">
    <source>
        <dbReference type="ARBA" id="ARBA00022655"/>
    </source>
</evidence>
<dbReference type="EMBL" id="JAGQAF010000013">
    <property type="protein sequence ID" value="MCE8539399.1"/>
    <property type="molecule type" value="Genomic_DNA"/>
</dbReference>